<feature type="compositionally biased region" description="Pro residues" evidence="2">
    <location>
        <begin position="1"/>
        <end position="26"/>
    </location>
</feature>
<dbReference type="EMBL" id="JAATIQ010000066">
    <property type="protein sequence ID" value="KAF4389851.1"/>
    <property type="molecule type" value="Genomic_DNA"/>
</dbReference>
<feature type="region of interest" description="Disordered" evidence="2">
    <location>
        <begin position="1"/>
        <end position="28"/>
    </location>
</feature>
<keyword evidence="5" id="KW-1185">Reference proteome</keyword>
<dbReference type="GO" id="GO:0007186">
    <property type="term" value="P:G protein-coupled receptor signaling pathway"/>
    <property type="evidence" value="ECO:0007669"/>
    <property type="project" value="InterPro"/>
</dbReference>
<dbReference type="InterPro" id="IPR015898">
    <property type="entry name" value="G-protein_gamma-like_dom"/>
</dbReference>
<evidence type="ECO:0000256" key="1">
    <source>
        <dbReference type="SAM" id="Coils"/>
    </source>
</evidence>
<comment type="caution">
    <text evidence="4">The sequence shown here is derived from an EMBL/GenBank/DDBJ whole genome shotgun (WGS) entry which is preliminary data.</text>
</comment>
<keyword evidence="1" id="KW-0175">Coiled coil</keyword>
<organism evidence="4 5">
    <name type="scientific">Cannabis sativa</name>
    <name type="common">Hemp</name>
    <name type="synonym">Marijuana</name>
    <dbReference type="NCBI Taxonomy" id="3483"/>
    <lineage>
        <taxon>Eukaryota</taxon>
        <taxon>Viridiplantae</taxon>
        <taxon>Streptophyta</taxon>
        <taxon>Embryophyta</taxon>
        <taxon>Tracheophyta</taxon>
        <taxon>Spermatophyta</taxon>
        <taxon>Magnoliopsida</taxon>
        <taxon>eudicotyledons</taxon>
        <taxon>Gunneridae</taxon>
        <taxon>Pentapetalae</taxon>
        <taxon>rosids</taxon>
        <taxon>fabids</taxon>
        <taxon>Rosales</taxon>
        <taxon>Cannabaceae</taxon>
        <taxon>Cannabis</taxon>
    </lineage>
</organism>
<feature type="coiled-coil region" evidence="1">
    <location>
        <begin position="32"/>
        <end position="59"/>
    </location>
</feature>
<dbReference type="Pfam" id="PF00631">
    <property type="entry name" value="G-gamma"/>
    <property type="match status" value="1"/>
</dbReference>
<accession>A0A7J6H4G6</accession>
<dbReference type="AlphaFoldDB" id="A0A7J6H4G6"/>
<dbReference type="Proteomes" id="UP000583929">
    <property type="component" value="Unassembled WGS sequence"/>
</dbReference>
<reference evidence="4 5" key="1">
    <citation type="journal article" date="2020" name="bioRxiv">
        <title>Sequence and annotation of 42 cannabis genomes reveals extensive copy number variation in cannabinoid synthesis and pathogen resistance genes.</title>
        <authorList>
            <person name="Mckernan K.J."/>
            <person name="Helbert Y."/>
            <person name="Kane L.T."/>
            <person name="Ebling H."/>
            <person name="Zhang L."/>
            <person name="Liu B."/>
            <person name="Eaton Z."/>
            <person name="Mclaughlin S."/>
            <person name="Kingan S."/>
            <person name="Baybayan P."/>
            <person name="Concepcion G."/>
            <person name="Jordan M."/>
            <person name="Riva A."/>
            <person name="Barbazuk W."/>
            <person name="Harkins T."/>
        </authorList>
    </citation>
    <scope>NUCLEOTIDE SEQUENCE [LARGE SCALE GENOMIC DNA]</scope>
    <source>
        <strain evidence="5">cv. Jamaican Lion 4</strain>
        <tissue evidence="4">Leaf</tissue>
    </source>
</reference>
<evidence type="ECO:0000256" key="2">
    <source>
        <dbReference type="SAM" id="MobiDB-lite"/>
    </source>
</evidence>
<evidence type="ECO:0000313" key="5">
    <source>
        <dbReference type="Proteomes" id="UP000583929"/>
    </source>
</evidence>
<sequence>MATPPPPRSSSMPSLPPPCPKSPPAYPDLYGKRRETAKVQMLEREIGFLQEELKSAERIQPASRCCKEVADFIVANPDPLMPTNRRKRRSCRCWKWLCVNAVLVIVVVVNARRVSVARYQNGVALVVHVRVLDQIAVKRSHATEVVAAYSLLLVVHALIAPLADANANANALVLHVYRLLKTLLKSRATGQISGPYSRLIPLF</sequence>
<gene>
    <name evidence="4" type="ORF">G4B88_024132</name>
</gene>
<dbReference type="PANTHER" id="PTHR32378:SF10">
    <property type="entry name" value="GUANINE NUCLEOTIDE-BINDING PROTEIN SUBUNIT GAMMA 3"/>
    <property type="match status" value="1"/>
</dbReference>
<name>A0A7J6H4G6_CANSA</name>
<proteinExistence type="predicted"/>
<dbReference type="InterPro" id="IPR055305">
    <property type="entry name" value="GG3-like"/>
</dbReference>
<protein>
    <recommendedName>
        <fullName evidence="3">G protein gamma domain-containing protein</fullName>
    </recommendedName>
</protein>
<evidence type="ECO:0000259" key="3">
    <source>
        <dbReference type="SMART" id="SM01224"/>
    </source>
</evidence>
<dbReference type="SMART" id="SM01224">
    <property type="entry name" value="G_gamma"/>
    <property type="match status" value="1"/>
</dbReference>
<dbReference type="PANTHER" id="PTHR32378">
    <property type="entry name" value="GUANINE NUCLEOTIDE-BINDING PROTEIN SUBUNIT GAMMA 3"/>
    <property type="match status" value="1"/>
</dbReference>
<evidence type="ECO:0000313" key="4">
    <source>
        <dbReference type="EMBL" id="KAF4389851.1"/>
    </source>
</evidence>
<feature type="domain" description="G protein gamma" evidence="3">
    <location>
        <begin position="35"/>
        <end position="94"/>
    </location>
</feature>